<proteinExistence type="predicted"/>
<evidence type="ECO:0000256" key="1">
    <source>
        <dbReference type="SAM" id="Phobius"/>
    </source>
</evidence>
<accession>A0A5E4M2H1</accession>
<keyword evidence="1" id="KW-0472">Membrane</keyword>
<feature type="transmembrane region" description="Helical" evidence="1">
    <location>
        <begin position="52"/>
        <end position="75"/>
    </location>
</feature>
<reference evidence="2 3" key="1">
    <citation type="submission" date="2019-08" db="EMBL/GenBank/DDBJ databases">
        <authorList>
            <person name="Alioto T."/>
            <person name="Alioto T."/>
            <person name="Gomez Garrido J."/>
        </authorList>
    </citation>
    <scope>NUCLEOTIDE SEQUENCE [LARGE SCALE GENOMIC DNA]</scope>
</reference>
<protein>
    <submittedName>
        <fullName evidence="2">Uncharacterized protein</fullName>
    </submittedName>
</protein>
<feature type="transmembrane region" description="Helical" evidence="1">
    <location>
        <begin position="123"/>
        <end position="146"/>
    </location>
</feature>
<feature type="transmembrane region" description="Helical" evidence="1">
    <location>
        <begin position="87"/>
        <end position="103"/>
    </location>
</feature>
<dbReference type="AlphaFoldDB" id="A0A5E4M2H1"/>
<evidence type="ECO:0000313" key="2">
    <source>
        <dbReference type="EMBL" id="VVC25245.1"/>
    </source>
</evidence>
<feature type="transmembrane region" description="Helical" evidence="1">
    <location>
        <begin position="22"/>
        <end position="46"/>
    </location>
</feature>
<keyword evidence="1" id="KW-0812">Transmembrane</keyword>
<keyword evidence="3" id="KW-1185">Reference proteome</keyword>
<sequence>MYGALSSTVACTSQSYDSSGHVLLLTTWLYVFIAVTFVTLIANLFPCDHNHLLKYLLCIMWPVVGVSWFVTYLTLANVFVRFRSGQLGLGLAFAVVYTAYLAMNTQHIASNQEEDLSVDEYGYAAIVLAVDVMNVSLFMVTVYDVID</sequence>
<evidence type="ECO:0000313" key="3">
    <source>
        <dbReference type="Proteomes" id="UP000325440"/>
    </source>
</evidence>
<keyword evidence="1" id="KW-1133">Transmembrane helix</keyword>
<organism evidence="2 3">
    <name type="scientific">Cinara cedri</name>
    <dbReference type="NCBI Taxonomy" id="506608"/>
    <lineage>
        <taxon>Eukaryota</taxon>
        <taxon>Metazoa</taxon>
        <taxon>Ecdysozoa</taxon>
        <taxon>Arthropoda</taxon>
        <taxon>Hexapoda</taxon>
        <taxon>Insecta</taxon>
        <taxon>Pterygota</taxon>
        <taxon>Neoptera</taxon>
        <taxon>Paraneoptera</taxon>
        <taxon>Hemiptera</taxon>
        <taxon>Sternorrhyncha</taxon>
        <taxon>Aphidomorpha</taxon>
        <taxon>Aphidoidea</taxon>
        <taxon>Aphididae</taxon>
        <taxon>Lachninae</taxon>
        <taxon>Cinara</taxon>
    </lineage>
</organism>
<dbReference type="EMBL" id="CABPRJ010000010">
    <property type="protein sequence ID" value="VVC25245.1"/>
    <property type="molecule type" value="Genomic_DNA"/>
</dbReference>
<name>A0A5E4M2H1_9HEMI</name>
<gene>
    <name evidence="2" type="ORF">CINCED_3A002449</name>
</gene>
<dbReference type="Proteomes" id="UP000325440">
    <property type="component" value="Unassembled WGS sequence"/>
</dbReference>